<proteinExistence type="inferred from homology"/>
<dbReference type="PROSITE" id="PS00058">
    <property type="entry name" value="DNA_MISMATCH_REPAIR_1"/>
    <property type="match status" value="1"/>
</dbReference>
<evidence type="ECO:0000256" key="4">
    <source>
        <dbReference type="ARBA" id="ARBA00023204"/>
    </source>
</evidence>
<dbReference type="InterPro" id="IPR038973">
    <property type="entry name" value="MutL/Mlh/Pms-like"/>
</dbReference>
<evidence type="ECO:0000313" key="8">
    <source>
        <dbReference type="Proteomes" id="UP001595758"/>
    </source>
</evidence>
<keyword evidence="3 5" id="KW-0227">DNA damage</keyword>
<dbReference type="Pfam" id="PF01119">
    <property type="entry name" value="DNA_mis_repair"/>
    <property type="match status" value="1"/>
</dbReference>
<reference evidence="8" key="1">
    <citation type="journal article" date="2019" name="Int. J. Syst. Evol. Microbiol.">
        <title>The Global Catalogue of Microorganisms (GCM) 10K type strain sequencing project: providing services to taxonomists for standard genome sequencing and annotation.</title>
        <authorList>
            <consortium name="The Broad Institute Genomics Platform"/>
            <consortium name="The Broad Institute Genome Sequencing Center for Infectious Disease"/>
            <person name="Wu L."/>
            <person name="Ma J."/>
        </authorList>
    </citation>
    <scope>NUCLEOTIDE SEQUENCE [LARGE SCALE GENOMIC DNA]</scope>
    <source>
        <strain evidence="8">CCUG 59858</strain>
    </source>
</reference>
<dbReference type="CDD" id="cd16926">
    <property type="entry name" value="HATPase_MutL-MLH-PMS-like"/>
    <property type="match status" value="1"/>
</dbReference>
<dbReference type="InterPro" id="IPR014721">
    <property type="entry name" value="Ribsml_uS5_D2-typ_fold_subgr"/>
</dbReference>
<gene>
    <name evidence="5 7" type="primary">mutL</name>
    <name evidence="7" type="ORF">ACFORL_06810</name>
</gene>
<evidence type="ECO:0000256" key="5">
    <source>
        <dbReference type="HAMAP-Rule" id="MF_00149"/>
    </source>
</evidence>
<dbReference type="InterPro" id="IPR002099">
    <property type="entry name" value="MutL/Mlh/PMS"/>
</dbReference>
<dbReference type="GO" id="GO:0004519">
    <property type="term" value="F:endonuclease activity"/>
    <property type="evidence" value="ECO:0007669"/>
    <property type="project" value="UniProtKB-KW"/>
</dbReference>
<dbReference type="InterPro" id="IPR014762">
    <property type="entry name" value="DNA_mismatch_repair_CS"/>
</dbReference>
<keyword evidence="7" id="KW-0255">Endonuclease</keyword>
<comment type="caution">
    <text evidence="7">The sequence shown here is derived from an EMBL/GenBank/DDBJ whole genome shotgun (WGS) entry which is preliminary data.</text>
</comment>
<evidence type="ECO:0000256" key="3">
    <source>
        <dbReference type="ARBA" id="ARBA00022763"/>
    </source>
</evidence>
<comment type="similarity">
    <text evidence="1 5">Belongs to the DNA mismatch repair MutL/HexB family.</text>
</comment>
<dbReference type="InterPro" id="IPR036890">
    <property type="entry name" value="HATPase_C_sf"/>
</dbReference>
<dbReference type="PANTHER" id="PTHR10073:SF12">
    <property type="entry name" value="DNA MISMATCH REPAIR PROTEIN MLH1"/>
    <property type="match status" value="1"/>
</dbReference>
<dbReference type="Gene3D" id="3.30.565.10">
    <property type="entry name" value="Histidine kinase-like ATPase, C-terminal domain"/>
    <property type="match status" value="1"/>
</dbReference>
<keyword evidence="7" id="KW-0540">Nuclease</keyword>
<dbReference type="InterPro" id="IPR013507">
    <property type="entry name" value="DNA_mismatch_S5_2-like"/>
</dbReference>
<dbReference type="SUPFAM" id="SSF55874">
    <property type="entry name" value="ATPase domain of HSP90 chaperone/DNA topoisomerase II/histidine kinase"/>
    <property type="match status" value="1"/>
</dbReference>
<keyword evidence="8" id="KW-1185">Reference proteome</keyword>
<dbReference type="CDD" id="cd03482">
    <property type="entry name" value="MutL_Trans_MutL"/>
    <property type="match status" value="1"/>
</dbReference>
<keyword evidence="7" id="KW-0378">Hydrolase</keyword>
<dbReference type="EMBL" id="JBHSAB010000014">
    <property type="protein sequence ID" value="MFC3908787.1"/>
    <property type="molecule type" value="Genomic_DNA"/>
</dbReference>
<dbReference type="HAMAP" id="MF_00149">
    <property type="entry name" value="DNA_mis_repair"/>
    <property type="match status" value="1"/>
</dbReference>
<dbReference type="SUPFAM" id="SSF118116">
    <property type="entry name" value="DNA mismatch repair protein MutL"/>
    <property type="match status" value="1"/>
</dbReference>
<dbReference type="SMART" id="SM01340">
    <property type="entry name" value="DNA_mis_repair"/>
    <property type="match status" value="1"/>
</dbReference>
<dbReference type="InterPro" id="IPR020568">
    <property type="entry name" value="Ribosomal_Su5_D2-typ_SF"/>
</dbReference>
<dbReference type="RefSeq" id="WP_382342389.1">
    <property type="nucleotide sequence ID" value="NZ_JBHSAB010000014.1"/>
</dbReference>
<accession>A0ABV8CFC4</accession>
<protein>
    <recommendedName>
        <fullName evidence="2 5">DNA mismatch repair protein MutL</fullName>
    </recommendedName>
</protein>
<dbReference type="Gene3D" id="3.30.230.10">
    <property type="match status" value="1"/>
</dbReference>
<keyword evidence="4 5" id="KW-0234">DNA repair</keyword>
<evidence type="ECO:0000256" key="2">
    <source>
        <dbReference type="ARBA" id="ARBA00021975"/>
    </source>
</evidence>
<evidence type="ECO:0000259" key="6">
    <source>
        <dbReference type="SMART" id="SM01340"/>
    </source>
</evidence>
<evidence type="ECO:0000256" key="1">
    <source>
        <dbReference type="ARBA" id="ARBA00006082"/>
    </source>
</evidence>
<dbReference type="Pfam" id="PF08676">
    <property type="entry name" value="MutL_C"/>
    <property type="match status" value="1"/>
</dbReference>
<dbReference type="InterPro" id="IPR020667">
    <property type="entry name" value="DNA_mismatch_repair_MutL"/>
</dbReference>
<dbReference type="Pfam" id="PF13589">
    <property type="entry name" value="HATPase_c_3"/>
    <property type="match status" value="1"/>
</dbReference>
<dbReference type="InterPro" id="IPR014790">
    <property type="entry name" value="MutL_C"/>
</dbReference>
<name>A0ABV8CFC4_9GAMM</name>
<dbReference type="Proteomes" id="UP001595758">
    <property type="component" value="Unassembled WGS sequence"/>
</dbReference>
<feature type="domain" description="DNA mismatch repair protein S5" evidence="6">
    <location>
        <begin position="210"/>
        <end position="328"/>
    </location>
</feature>
<comment type="function">
    <text evidence="5">This protein is involved in the repair of mismatches in DNA. It is required for dam-dependent methyl-directed DNA mismatch repair. May act as a 'molecular matchmaker', a protein that promotes the formation of a stable complex between two or more DNA-binding proteins in an ATP-dependent manner without itself being part of a final effector complex.</text>
</comment>
<evidence type="ECO:0000313" key="7">
    <source>
        <dbReference type="EMBL" id="MFC3908787.1"/>
    </source>
</evidence>
<dbReference type="InterPro" id="IPR037198">
    <property type="entry name" value="MutL_C_sf"/>
</dbReference>
<dbReference type="SUPFAM" id="SSF54211">
    <property type="entry name" value="Ribosomal protein S5 domain 2-like"/>
    <property type="match status" value="1"/>
</dbReference>
<dbReference type="NCBIfam" id="TIGR00585">
    <property type="entry name" value="mutl"/>
    <property type="match status" value="1"/>
</dbReference>
<sequence>MRIKRLPDSVANQIAAGEVIERPASIVKELLENALDAQADAIIIELGYGGLNQIRISDNGHGIMAEDLPLAIAAHATSKISNLMDLYSISSMGFRGEALASIASIARLTITSKPDCQPHGMMLESKNDDIILTPCARNQGTTIDVKDIFYNAPVRKKFLKGERAEYLAIEHVVKRFALSASRIAIELSHNGKRQLHLPAALDDASRILRITRILGKPFMEQSHTIDSEHAGMRLEGWISNIDYQRSQNDKLWVYINGRMVKDKLINHAIKQAYEDLLYPGRHPACLLYLTINPGEVDVNVHPTKHEVRFQQPRLIHDFICSRLRAVIAGGDKVPEYQPVAERHYEIREPRPAVMPKSAVQYTMPIASNNEYVDWRILNERFALVFLEQQPYLVDVPAVKKHLLQEMLEATAIPFTRRPLLVPLQFELPEHIAVNYAKWQCVWQNIGIDTTLNGHALKIITLPACTPNLALADFFAACYTIPTPAIDDVLLLLVQYSVSSNLTAAEKQEALAYLQSSGRLPSLMKPLNLQACMEVFNA</sequence>
<organism evidence="7 8">
    <name type="scientific">Legionella dresdenensis</name>
    <dbReference type="NCBI Taxonomy" id="450200"/>
    <lineage>
        <taxon>Bacteria</taxon>
        <taxon>Pseudomonadati</taxon>
        <taxon>Pseudomonadota</taxon>
        <taxon>Gammaproteobacteria</taxon>
        <taxon>Legionellales</taxon>
        <taxon>Legionellaceae</taxon>
        <taxon>Legionella</taxon>
    </lineage>
</organism>
<dbReference type="PANTHER" id="PTHR10073">
    <property type="entry name" value="DNA MISMATCH REPAIR PROTEIN MLH, PMS, MUTL"/>
    <property type="match status" value="1"/>
</dbReference>